<evidence type="ECO:0008006" key="4">
    <source>
        <dbReference type="Google" id="ProtNLM"/>
    </source>
</evidence>
<dbReference type="AlphaFoldDB" id="A0A2H0XTD4"/>
<dbReference type="CDD" id="cd24049">
    <property type="entry name" value="ASKHA_NBD_PilM"/>
    <property type="match status" value="1"/>
</dbReference>
<evidence type="ECO:0000313" key="3">
    <source>
        <dbReference type="Proteomes" id="UP000231343"/>
    </source>
</evidence>
<keyword evidence="1" id="KW-0472">Membrane</keyword>
<dbReference type="Pfam" id="PF11104">
    <property type="entry name" value="PilM_2"/>
    <property type="match status" value="1"/>
</dbReference>
<accession>A0A2H0XTD4</accession>
<dbReference type="InterPro" id="IPR043129">
    <property type="entry name" value="ATPase_NBD"/>
</dbReference>
<dbReference type="Proteomes" id="UP000231343">
    <property type="component" value="Unassembled WGS sequence"/>
</dbReference>
<proteinExistence type="predicted"/>
<name>A0A2H0XTD4_UNCSA</name>
<evidence type="ECO:0000256" key="1">
    <source>
        <dbReference type="SAM" id="Phobius"/>
    </source>
</evidence>
<dbReference type="Gene3D" id="3.30.1490.300">
    <property type="match status" value="1"/>
</dbReference>
<dbReference type="SUPFAM" id="SSF53067">
    <property type="entry name" value="Actin-like ATPase domain"/>
    <property type="match status" value="2"/>
</dbReference>
<sequence length="553" mass="61520">MSNAKLVLGIDLRQSSIKIVEIETKDGEVTLKNWALAELPHNVLNKHPDREESQIKTLKQVIRERKIKTKKVVVVVGGGDLFFKIYTLTNVAEPEVLEALKWKCAEELTFPIEEAVLDFYALTVLDPKAQTRDYLVACINQKLFKEIDLVISKAGLSLEAVTVVPDVLCQVFQANLVAEKDSIVSLIYMGQKATNITILKKGAIEFNRELDIGGDTITQAMTGVLVSGDSRIEIGPAEAEKIKIEHGVPVEIEKYPQLKDVPISQLQAMVRPTLERIVEEIQRTFEYYKGQSGEAAINKIIFTGGAAQTKNLATFLSESLGVSVEVPAVLSGIKLAPTIKDKTELEAAAHRLSAALGAALLGPTKINLLPKEVKEQYQLLAQRILSLQYVLSLVVILLGLWYFGIWLEASKLGQESARLKGELQKCKPRIEQMQVLEKLNAEQKARQGEFLKYRDKEALVLQAFAELSRLTPTSMFISDLSLDAVSGEAVEYEVKILGTVFDKKLAAENILSQYSIDLATSRYFYEVKMVQAIKNDSYVQDAYDYEIAAKVKN</sequence>
<protein>
    <recommendedName>
        <fullName evidence="4">SHS2 domain-containing protein</fullName>
    </recommendedName>
</protein>
<dbReference type="Gene3D" id="3.30.420.40">
    <property type="match status" value="2"/>
</dbReference>
<feature type="transmembrane region" description="Helical" evidence="1">
    <location>
        <begin position="389"/>
        <end position="409"/>
    </location>
</feature>
<dbReference type="PANTHER" id="PTHR32432">
    <property type="entry name" value="CELL DIVISION PROTEIN FTSA-RELATED"/>
    <property type="match status" value="1"/>
</dbReference>
<organism evidence="2 3">
    <name type="scientific">Candidatus Saganbacteria bacterium CG08_land_8_20_14_0_20_45_16</name>
    <dbReference type="NCBI Taxonomy" id="2014293"/>
    <lineage>
        <taxon>Bacteria</taxon>
        <taxon>Bacillati</taxon>
        <taxon>Saganbacteria</taxon>
    </lineage>
</organism>
<comment type="caution">
    <text evidence="2">The sequence shown here is derived from an EMBL/GenBank/DDBJ whole genome shotgun (WGS) entry which is preliminary data.</text>
</comment>
<evidence type="ECO:0000313" key="2">
    <source>
        <dbReference type="EMBL" id="PIS28111.1"/>
    </source>
</evidence>
<keyword evidence="1" id="KW-1133">Transmembrane helix</keyword>
<keyword evidence="1" id="KW-0812">Transmembrane</keyword>
<reference evidence="2 3" key="1">
    <citation type="submission" date="2017-09" db="EMBL/GenBank/DDBJ databases">
        <title>Depth-based differentiation of microbial function through sediment-hosted aquifers and enrichment of novel symbionts in the deep terrestrial subsurface.</title>
        <authorList>
            <person name="Probst A.J."/>
            <person name="Ladd B."/>
            <person name="Jarett J.K."/>
            <person name="Geller-Mcgrath D.E."/>
            <person name="Sieber C.M."/>
            <person name="Emerson J.B."/>
            <person name="Anantharaman K."/>
            <person name="Thomas B.C."/>
            <person name="Malmstrom R."/>
            <person name="Stieglmeier M."/>
            <person name="Klingl A."/>
            <person name="Woyke T."/>
            <person name="Ryan C.M."/>
            <person name="Banfield J.F."/>
        </authorList>
    </citation>
    <scope>NUCLEOTIDE SEQUENCE [LARGE SCALE GENOMIC DNA]</scope>
    <source>
        <strain evidence="2">CG08_land_8_20_14_0_20_45_16</strain>
    </source>
</reference>
<gene>
    <name evidence="2" type="ORF">COT42_09010</name>
</gene>
<dbReference type="InterPro" id="IPR050696">
    <property type="entry name" value="FtsA/MreB"/>
</dbReference>
<dbReference type="InterPro" id="IPR005883">
    <property type="entry name" value="PilM"/>
</dbReference>
<dbReference type="EMBL" id="PEYM01000148">
    <property type="protein sequence ID" value="PIS28111.1"/>
    <property type="molecule type" value="Genomic_DNA"/>
</dbReference>
<dbReference type="PANTHER" id="PTHR32432:SF3">
    <property type="entry name" value="ETHANOLAMINE UTILIZATION PROTEIN EUTJ"/>
    <property type="match status" value="1"/>
</dbReference>